<dbReference type="GO" id="GO:0008170">
    <property type="term" value="F:N-methyltransferase activity"/>
    <property type="evidence" value="ECO:0007669"/>
    <property type="project" value="InterPro"/>
</dbReference>
<dbReference type="Pfam" id="PF01555">
    <property type="entry name" value="N6_N4_Mtase"/>
    <property type="match status" value="1"/>
</dbReference>
<sequence length="158" mass="18295">MKELFQNLSIPEQIEQQRKEEGERDYPIHALDAPVLAQSHTPVYKMHRYFARRPWNVFEHIIEHYTEAGQIVLDPFCGGGVTVVEGLKLRRKAIGVDLNPIATHITKMQVMKVDMDKLDAAFREIEAAIKDKINEFYRTKCRSCGSESAFAQWCQWSN</sequence>
<keyword evidence="2" id="KW-0808">Transferase</keyword>
<comment type="caution">
    <text evidence="4">The sequence shown here is derived from an EMBL/GenBank/DDBJ whole genome shotgun (WGS) entry which is preliminary data.</text>
</comment>
<dbReference type="PRINTS" id="PR00508">
    <property type="entry name" value="S21N4MTFRASE"/>
</dbReference>
<proteinExistence type="predicted"/>
<dbReference type="GO" id="GO:0032259">
    <property type="term" value="P:methylation"/>
    <property type="evidence" value="ECO:0007669"/>
    <property type="project" value="UniProtKB-KW"/>
</dbReference>
<dbReference type="AlphaFoldDB" id="X0T6Q9"/>
<dbReference type="GO" id="GO:0003677">
    <property type="term" value="F:DNA binding"/>
    <property type="evidence" value="ECO:0007669"/>
    <property type="project" value="InterPro"/>
</dbReference>
<dbReference type="SUPFAM" id="SSF53335">
    <property type="entry name" value="S-adenosyl-L-methionine-dependent methyltransferases"/>
    <property type="match status" value="1"/>
</dbReference>
<protein>
    <recommendedName>
        <fullName evidence="3">DNA methylase N-4/N-6 domain-containing protein</fullName>
    </recommendedName>
</protein>
<reference evidence="4" key="1">
    <citation type="journal article" date="2014" name="Front. Microbiol.">
        <title>High frequency of phylogenetically diverse reductive dehalogenase-homologous genes in deep subseafloor sedimentary metagenomes.</title>
        <authorList>
            <person name="Kawai M."/>
            <person name="Futagami T."/>
            <person name="Toyoda A."/>
            <person name="Takaki Y."/>
            <person name="Nishi S."/>
            <person name="Hori S."/>
            <person name="Arai W."/>
            <person name="Tsubouchi T."/>
            <person name="Morono Y."/>
            <person name="Uchiyama I."/>
            <person name="Ito T."/>
            <person name="Fujiyama A."/>
            <person name="Inagaki F."/>
            <person name="Takami H."/>
        </authorList>
    </citation>
    <scope>NUCLEOTIDE SEQUENCE</scope>
    <source>
        <strain evidence="4">Expedition CK06-06</strain>
    </source>
</reference>
<dbReference type="EMBL" id="BARS01006653">
    <property type="protein sequence ID" value="GAF71775.1"/>
    <property type="molecule type" value="Genomic_DNA"/>
</dbReference>
<feature type="domain" description="DNA methylase N-4/N-6" evidence="3">
    <location>
        <begin position="38"/>
        <end position="104"/>
    </location>
</feature>
<organism evidence="4">
    <name type="scientific">marine sediment metagenome</name>
    <dbReference type="NCBI Taxonomy" id="412755"/>
    <lineage>
        <taxon>unclassified sequences</taxon>
        <taxon>metagenomes</taxon>
        <taxon>ecological metagenomes</taxon>
    </lineage>
</organism>
<evidence type="ECO:0000313" key="4">
    <source>
        <dbReference type="EMBL" id="GAF71775.1"/>
    </source>
</evidence>
<evidence type="ECO:0000259" key="3">
    <source>
        <dbReference type="Pfam" id="PF01555"/>
    </source>
</evidence>
<gene>
    <name evidence="4" type="ORF">S01H1_12934</name>
</gene>
<evidence type="ECO:0000256" key="2">
    <source>
        <dbReference type="ARBA" id="ARBA00022679"/>
    </source>
</evidence>
<dbReference type="InterPro" id="IPR002941">
    <property type="entry name" value="DNA_methylase_N4/N6"/>
</dbReference>
<name>X0T6Q9_9ZZZZ</name>
<evidence type="ECO:0000256" key="1">
    <source>
        <dbReference type="ARBA" id="ARBA00022603"/>
    </source>
</evidence>
<keyword evidence="1" id="KW-0489">Methyltransferase</keyword>
<dbReference type="InterPro" id="IPR001091">
    <property type="entry name" value="RM_Methyltransferase"/>
</dbReference>
<dbReference type="InterPro" id="IPR029063">
    <property type="entry name" value="SAM-dependent_MTases_sf"/>
</dbReference>
<dbReference type="Gene3D" id="3.40.50.150">
    <property type="entry name" value="Vaccinia Virus protein VP39"/>
    <property type="match status" value="1"/>
</dbReference>
<feature type="non-terminal residue" evidence="4">
    <location>
        <position position="158"/>
    </location>
</feature>
<accession>X0T6Q9</accession>